<evidence type="ECO:0000256" key="1">
    <source>
        <dbReference type="SAM" id="MobiDB-lite"/>
    </source>
</evidence>
<dbReference type="AlphaFoldDB" id="A0ABD3AU97"/>
<feature type="region of interest" description="Disordered" evidence="1">
    <location>
        <begin position="18"/>
        <end position="61"/>
    </location>
</feature>
<comment type="caution">
    <text evidence="2">The sequence shown here is derived from an EMBL/GenBank/DDBJ whole genome shotgun (WGS) entry which is preliminary data.</text>
</comment>
<name>A0ABD3AU97_9GENT</name>
<protein>
    <submittedName>
        <fullName evidence="2">Uncharacterized protein</fullName>
    </submittedName>
</protein>
<evidence type="ECO:0000313" key="3">
    <source>
        <dbReference type="Proteomes" id="UP001630127"/>
    </source>
</evidence>
<evidence type="ECO:0000313" key="2">
    <source>
        <dbReference type="EMBL" id="KAL3534776.1"/>
    </source>
</evidence>
<accession>A0ABD3AU97</accession>
<sequence length="235" mass="26671">MGNPRTIVQRALSEVQPRYTARNLSNGETSIKGSGSVNKAKGEVHRSSSNYAKGQRNGHQYDEEAREVTQDMIPTDIVMRSFMGEATNTRGILPVDVTVGSQVTLATLFVVKITSFTYNALLRKDWIHVASSIPSSLHQMLLLWNRDEADVMNIDLKLFMIGVNAVEVVHYHSNIVPHWIIKNKESNVDLPKRCLGQVQHKESNREDSKEEEKHRSDVHYIDAIFEIEQELAMMQ</sequence>
<proteinExistence type="predicted"/>
<dbReference type="PANTHER" id="PTHR33240:SF15">
    <property type="entry name" value="GAG-PRO-LIKE PROTEIN"/>
    <property type="match status" value="1"/>
</dbReference>
<feature type="compositionally biased region" description="Polar residues" evidence="1">
    <location>
        <begin position="22"/>
        <end position="37"/>
    </location>
</feature>
<gene>
    <name evidence="2" type="ORF">ACH5RR_003237</name>
</gene>
<reference evidence="2 3" key="1">
    <citation type="submission" date="2024-11" db="EMBL/GenBank/DDBJ databases">
        <title>A near-complete genome assembly of Cinchona calisaya.</title>
        <authorList>
            <person name="Lian D.C."/>
            <person name="Zhao X.W."/>
            <person name="Wei L."/>
        </authorList>
    </citation>
    <scope>NUCLEOTIDE SEQUENCE [LARGE SCALE GENOMIC DNA]</scope>
    <source>
        <tissue evidence="2">Nenye</tissue>
    </source>
</reference>
<keyword evidence="3" id="KW-1185">Reference proteome</keyword>
<dbReference type="PANTHER" id="PTHR33240">
    <property type="entry name" value="OS08G0508500 PROTEIN"/>
    <property type="match status" value="1"/>
</dbReference>
<organism evidence="2 3">
    <name type="scientific">Cinchona calisaya</name>
    <dbReference type="NCBI Taxonomy" id="153742"/>
    <lineage>
        <taxon>Eukaryota</taxon>
        <taxon>Viridiplantae</taxon>
        <taxon>Streptophyta</taxon>
        <taxon>Embryophyta</taxon>
        <taxon>Tracheophyta</taxon>
        <taxon>Spermatophyta</taxon>
        <taxon>Magnoliopsida</taxon>
        <taxon>eudicotyledons</taxon>
        <taxon>Gunneridae</taxon>
        <taxon>Pentapetalae</taxon>
        <taxon>asterids</taxon>
        <taxon>lamiids</taxon>
        <taxon>Gentianales</taxon>
        <taxon>Rubiaceae</taxon>
        <taxon>Cinchonoideae</taxon>
        <taxon>Cinchoneae</taxon>
        <taxon>Cinchona</taxon>
    </lineage>
</organism>
<dbReference type="EMBL" id="JBJUIK010000002">
    <property type="protein sequence ID" value="KAL3534776.1"/>
    <property type="molecule type" value="Genomic_DNA"/>
</dbReference>
<dbReference type="Proteomes" id="UP001630127">
    <property type="component" value="Unassembled WGS sequence"/>
</dbReference>